<accession>A0A0E9P8K5</accession>
<protein>
    <submittedName>
        <fullName evidence="1">Uncharacterized protein</fullName>
    </submittedName>
</protein>
<sequence>MCMCQCAKSLCVSVCVCEKPEEENTFFKNCNIISWIFNKPNCISLSHL</sequence>
<dbReference type="EMBL" id="GBXM01107616">
    <property type="protein sequence ID" value="JAH00961.1"/>
    <property type="molecule type" value="Transcribed_RNA"/>
</dbReference>
<evidence type="ECO:0000313" key="1">
    <source>
        <dbReference type="EMBL" id="JAH00961.1"/>
    </source>
</evidence>
<name>A0A0E9P8K5_ANGAN</name>
<organism evidence="1">
    <name type="scientific">Anguilla anguilla</name>
    <name type="common">European freshwater eel</name>
    <name type="synonym">Muraena anguilla</name>
    <dbReference type="NCBI Taxonomy" id="7936"/>
    <lineage>
        <taxon>Eukaryota</taxon>
        <taxon>Metazoa</taxon>
        <taxon>Chordata</taxon>
        <taxon>Craniata</taxon>
        <taxon>Vertebrata</taxon>
        <taxon>Euteleostomi</taxon>
        <taxon>Actinopterygii</taxon>
        <taxon>Neopterygii</taxon>
        <taxon>Teleostei</taxon>
        <taxon>Anguilliformes</taxon>
        <taxon>Anguillidae</taxon>
        <taxon>Anguilla</taxon>
    </lineage>
</organism>
<proteinExistence type="predicted"/>
<reference evidence="1" key="2">
    <citation type="journal article" date="2015" name="Fish Shellfish Immunol.">
        <title>Early steps in the European eel (Anguilla anguilla)-Vibrio vulnificus interaction in the gills: Role of the RtxA13 toxin.</title>
        <authorList>
            <person name="Callol A."/>
            <person name="Pajuelo D."/>
            <person name="Ebbesson L."/>
            <person name="Teles M."/>
            <person name="MacKenzie S."/>
            <person name="Amaro C."/>
        </authorList>
    </citation>
    <scope>NUCLEOTIDE SEQUENCE</scope>
</reference>
<reference evidence="1" key="1">
    <citation type="submission" date="2014-11" db="EMBL/GenBank/DDBJ databases">
        <authorList>
            <person name="Amaro Gonzalez C."/>
        </authorList>
    </citation>
    <scope>NUCLEOTIDE SEQUENCE</scope>
</reference>
<dbReference type="AlphaFoldDB" id="A0A0E9P8K5"/>